<dbReference type="EMBL" id="BAAAQD010000003">
    <property type="protein sequence ID" value="GAA1507984.1"/>
    <property type="molecule type" value="Genomic_DNA"/>
</dbReference>
<evidence type="ECO:0008006" key="4">
    <source>
        <dbReference type="Google" id="ProtNLM"/>
    </source>
</evidence>
<proteinExistence type="predicted"/>
<reference evidence="2 3" key="1">
    <citation type="journal article" date="2019" name="Int. J. Syst. Evol. Microbiol.">
        <title>The Global Catalogue of Microorganisms (GCM) 10K type strain sequencing project: providing services to taxonomists for standard genome sequencing and annotation.</title>
        <authorList>
            <consortium name="The Broad Institute Genomics Platform"/>
            <consortium name="The Broad Institute Genome Sequencing Center for Infectious Disease"/>
            <person name="Wu L."/>
            <person name="Ma J."/>
        </authorList>
    </citation>
    <scope>NUCLEOTIDE SEQUENCE [LARGE SCALE GENOMIC DNA]</scope>
    <source>
        <strain evidence="2 3">JCM 15933</strain>
    </source>
</reference>
<name>A0ABN1ZZE9_9ACTN</name>
<keyword evidence="3" id="KW-1185">Reference proteome</keyword>
<evidence type="ECO:0000313" key="3">
    <source>
        <dbReference type="Proteomes" id="UP001501470"/>
    </source>
</evidence>
<evidence type="ECO:0000256" key="1">
    <source>
        <dbReference type="SAM" id="MobiDB-lite"/>
    </source>
</evidence>
<gene>
    <name evidence="2" type="ORF">GCM10009827_022720</name>
</gene>
<feature type="compositionally biased region" description="Low complexity" evidence="1">
    <location>
        <begin position="107"/>
        <end position="130"/>
    </location>
</feature>
<feature type="compositionally biased region" description="Low complexity" evidence="1">
    <location>
        <begin position="77"/>
        <end position="87"/>
    </location>
</feature>
<dbReference type="Proteomes" id="UP001501470">
    <property type="component" value="Unassembled WGS sequence"/>
</dbReference>
<feature type="compositionally biased region" description="Basic and acidic residues" evidence="1">
    <location>
        <begin position="61"/>
        <end position="72"/>
    </location>
</feature>
<feature type="compositionally biased region" description="Polar residues" evidence="1">
    <location>
        <begin position="38"/>
        <end position="55"/>
    </location>
</feature>
<comment type="caution">
    <text evidence="2">The sequence shown here is derived from an EMBL/GenBank/DDBJ whole genome shotgun (WGS) entry which is preliminary data.</text>
</comment>
<organism evidence="2 3">
    <name type="scientific">Dactylosporangium maewongense</name>
    <dbReference type="NCBI Taxonomy" id="634393"/>
    <lineage>
        <taxon>Bacteria</taxon>
        <taxon>Bacillati</taxon>
        <taxon>Actinomycetota</taxon>
        <taxon>Actinomycetes</taxon>
        <taxon>Micromonosporales</taxon>
        <taxon>Micromonosporaceae</taxon>
        <taxon>Dactylosporangium</taxon>
    </lineage>
</organism>
<sequence length="223" mass="23405">MAALTTGGTTRDTGRLGASSQLTPLATALLSAAFLTTDGTTRDSGPTRRTLTTHTALPRRQFLDTRTADPARRTRTARTADSTTRDTGPTGRTFTAHTALPRRQFLDTRTAGPARRTRTARTADSTTRDTGQAGRTFTAHTAHHRAPAAAVLTAVLNARAGPRGRLVRLDPLGRVALLVTALRRWCSSVSAAAAGAVGDAIRRAVRAAGVSARDTPAGPSWSC</sequence>
<evidence type="ECO:0000313" key="2">
    <source>
        <dbReference type="EMBL" id="GAA1507984.1"/>
    </source>
</evidence>
<feature type="region of interest" description="Disordered" evidence="1">
    <location>
        <begin position="37"/>
        <end position="132"/>
    </location>
</feature>
<accession>A0ABN1ZZE9</accession>
<protein>
    <recommendedName>
        <fullName evidence="4">Secreted protein</fullName>
    </recommendedName>
</protein>